<dbReference type="PRINTS" id="PR00411">
    <property type="entry name" value="PNDRDTASEI"/>
</dbReference>
<evidence type="ECO:0000256" key="3">
    <source>
        <dbReference type="ARBA" id="ARBA00022827"/>
    </source>
</evidence>
<name>A0ABQ3UWA2_9CHLR</name>
<dbReference type="InterPro" id="IPR050446">
    <property type="entry name" value="FAD-oxidoreductase/Apoptosis"/>
</dbReference>
<proteinExistence type="predicted"/>
<sequence>MTQVEESFKKNGHIVIVGASLAGLRAAEILRKEGFIGKLTTIGDEPYEPYDRPPLSKQVLSGWIPADHTTLPRLQPLDDVEWRLGVAATGLDIANKQVQLADGETVDFDRLLIATGTRARPWFKANEAALKGVAVLRTRDDAQHLRQLLDQKPRRVLIIGAGFTGSEIASVCMDLGLSVTVAERGESPLIGALGGEIGSVAAQLQRQRGVDLRCNTMVSSLEGDASGRLRGAHFSDGSSLDVDVAIVALGAVRNIEWLQDSGLAVGKMGVTCDADCRVLDSDGRVIGDVFVAGDVASFPHPLYSDQLVALEHWGNAVAQAEVAAHNMLSSQAECRPYLTIPAFWSLQFGVNIKCVGLPPFADEVVIMQGSVEKRQFVAAYGYQGRTVAAVSFDHGRWLPFYEKQIAAAAPFPPESPSFDIPTTLQPVPARFPRVLI</sequence>
<accession>A0ABQ3UWA2</accession>
<evidence type="ECO:0000256" key="4">
    <source>
        <dbReference type="ARBA" id="ARBA00023002"/>
    </source>
</evidence>
<dbReference type="SUPFAM" id="SSF55424">
    <property type="entry name" value="FAD/NAD-linked reductases, dimerisation (C-terminal) domain"/>
    <property type="match status" value="1"/>
</dbReference>
<dbReference type="InterPro" id="IPR023753">
    <property type="entry name" value="FAD/NAD-binding_dom"/>
</dbReference>
<dbReference type="SUPFAM" id="SSF51905">
    <property type="entry name" value="FAD/NAD(P)-binding domain"/>
    <property type="match status" value="1"/>
</dbReference>
<keyword evidence="4" id="KW-0560">Oxidoreductase</keyword>
<feature type="domain" description="Reductase C-terminal" evidence="6">
    <location>
        <begin position="343"/>
        <end position="414"/>
    </location>
</feature>
<evidence type="ECO:0000313" key="7">
    <source>
        <dbReference type="EMBL" id="GHO56962.1"/>
    </source>
</evidence>
<dbReference type="InterPro" id="IPR036188">
    <property type="entry name" value="FAD/NAD-bd_sf"/>
</dbReference>
<dbReference type="InterPro" id="IPR028202">
    <property type="entry name" value="Reductase_C"/>
</dbReference>
<dbReference type="Gene3D" id="3.50.50.60">
    <property type="entry name" value="FAD/NAD(P)-binding domain"/>
    <property type="match status" value="2"/>
</dbReference>
<dbReference type="PRINTS" id="PR00368">
    <property type="entry name" value="FADPNR"/>
</dbReference>
<evidence type="ECO:0000259" key="5">
    <source>
        <dbReference type="Pfam" id="PF07992"/>
    </source>
</evidence>
<dbReference type="InterPro" id="IPR016156">
    <property type="entry name" value="FAD/NAD-linked_Rdtase_dimer_sf"/>
</dbReference>
<dbReference type="PANTHER" id="PTHR43557:SF2">
    <property type="entry name" value="RIESKE DOMAIN-CONTAINING PROTEIN-RELATED"/>
    <property type="match status" value="1"/>
</dbReference>
<protein>
    <submittedName>
        <fullName evidence="7">Reductase</fullName>
    </submittedName>
</protein>
<dbReference type="Pfam" id="PF14759">
    <property type="entry name" value="Reductase_C"/>
    <property type="match status" value="1"/>
</dbReference>
<dbReference type="RefSeq" id="WP_201373409.1">
    <property type="nucleotide sequence ID" value="NZ_BNJG01000002.1"/>
</dbReference>
<evidence type="ECO:0000256" key="1">
    <source>
        <dbReference type="ARBA" id="ARBA00001974"/>
    </source>
</evidence>
<evidence type="ECO:0000256" key="2">
    <source>
        <dbReference type="ARBA" id="ARBA00022630"/>
    </source>
</evidence>
<organism evidence="7 8">
    <name type="scientific">Ktedonobacter robiniae</name>
    <dbReference type="NCBI Taxonomy" id="2778365"/>
    <lineage>
        <taxon>Bacteria</taxon>
        <taxon>Bacillati</taxon>
        <taxon>Chloroflexota</taxon>
        <taxon>Ktedonobacteria</taxon>
        <taxon>Ktedonobacterales</taxon>
        <taxon>Ktedonobacteraceae</taxon>
        <taxon>Ktedonobacter</taxon>
    </lineage>
</organism>
<keyword evidence="3" id="KW-0274">FAD</keyword>
<feature type="domain" description="FAD/NAD(P)-binding" evidence="5">
    <location>
        <begin position="13"/>
        <end position="320"/>
    </location>
</feature>
<gene>
    <name evidence="7" type="ORF">KSB_54370</name>
</gene>
<dbReference type="PANTHER" id="PTHR43557">
    <property type="entry name" value="APOPTOSIS-INDUCING FACTOR 1"/>
    <property type="match status" value="1"/>
</dbReference>
<evidence type="ECO:0000259" key="6">
    <source>
        <dbReference type="Pfam" id="PF14759"/>
    </source>
</evidence>
<dbReference type="Pfam" id="PF07992">
    <property type="entry name" value="Pyr_redox_2"/>
    <property type="match status" value="1"/>
</dbReference>
<comment type="caution">
    <text evidence="7">The sequence shown here is derived from an EMBL/GenBank/DDBJ whole genome shotgun (WGS) entry which is preliminary data.</text>
</comment>
<keyword evidence="8" id="KW-1185">Reference proteome</keyword>
<dbReference type="Gene3D" id="3.30.390.30">
    <property type="match status" value="1"/>
</dbReference>
<keyword evidence="2" id="KW-0285">Flavoprotein</keyword>
<comment type="cofactor">
    <cofactor evidence="1">
        <name>FAD</name>
        <dbReference type="ChEBI" id="CHEBI:57692"/>
    </cofactor>
</comment>
<dbReference type="EMBL" id="BNJG01000002">
    <property type="protein sequence ID" value="GHO56962.1"/>
    <property type="molecule type" value="Genomic_DNA"/>
</dbReference>
<evidence type="ECO:0000313" key="8">
    <source>
        <dbReference type="Proteomes" id="UP000654345"/>
    </source>
</evidence>
<reference evidence="7 8" key="1">
    <citation type="journal article" date="2021" name="Int. J. Syst. Evol. Microbiol.">
        <title>Reticulibacter mediterranei gen. nov., sp. nov., within the new family Reticulibacteraceae fam. nov., and Ktedonospora formicarum gen. nov., sp. nov., Ktedonobacter robiniae sp. nov., Dictyobacter formicarum sp. nov. and Dictyobacter arantiisoli sp. nov., belonging to the class Ktedonobacteria.</title>
        <authorList>
            <person name="Yabe S."/>
            <person name="Zheng Y."/>
            <person name="Wang C.M."/>
            <person name="Sakai Y."/>
            <person name="Abe K."/>
            <person name="Yokota A."/>
            <person name="Donadio S."/>
            <person name="Cavaletti L."/>
            <person name="Monciardini P."/>
        </authorList>
    </citation>
    <scope>NUCLEOTIDE SEQUENCE [LARGE SCALE GENOMIC DNA]</scope>
    <source>
        <strain evidence="7 8">SOSP1-30</strain>
    </source>
</reference>
<dbReference type="Proteomes" id="UP000654345">
    <property type="component" value="Unassembled WGS sequence"/>
</dbReference>